<proteinExistence type="predicted"/>
<dbReference type="VEuPathDB" id="FungiDB:MFRU_013g02200"/>
<feature type="transmembrane region" description="Helical" evidence="1">
    <location>
        <begin position="61"/>
        <end position="84"/>
    </location>
</feature>
<comment type="caution">
    <text evidence="2">The sequence shown here is derived from an EMBL/GenBank/DDBJ whole genome shotgun (WGS) entry which is preliminary data.</text>
</comment>
<evidence type="ECO:0000256" key="1">
    <source>
        <dbReference type="SAM" id="Phobius"/>
    </source>
</evidence>
<reference evidence="2 3" key="1">
    <citation type="submission" date="2019-06" db="EMBL/GenBank/DDBJ databases">
        <title>Genome Sequence of the Brown Rot Fungal Pathogen Monilinia fructicola.</title>
        <authorList>
            <person name="De Miccolis Angelini R.M."/>
            <person name="Landi L."/>
            <person name="Abate D."/>
            <person name="Pollastro S."/>
            <person name="Romanazzi G."/>
            <person name="Faretra F."/>
        </authorList>
    </citation>
    <scope>NUCLEOTIDE SEQUENCE [LARGE SCALE GENOMIC DNA]</scope>
    <source>
        <strain evidence="2 3">Mfrc123</strain>
    </source>
</reference>
<keyword evidence="1" id="KW-1133">Transmembrane helix</keyword>
<dbReference type="EMBL" id="VICG01000015">
    <property type="protein sequence ID" value="KAA8564698.1"/>
    <property type="molecule type" value="Genomic_DNA"/>
</dbReference>
<evidence type="ECO:0000313" key="3">
    <source>
        <dbReference type="Proteomes" id="UP000322873"/>
    </source>
</evidence>
<keyword evidence="3" id="KW-1185">Reference proteome</keyword>
<keyword evidence="1" id="KW-0472">Membrane</keyword>
<dbReference type="AlphaFoldDB" id="A0A5M9J5I6"/>
<feature type="transmembrane region" description="Helical" evidence="1">
    <location>
        <begin position="21"/>
        <end position="41"/>
    </location>
</feature>
<evidence type="ECO:0000313" key="2">
    <source>
        <dbReference type="EMBL" id="KAA8564698.1"/>
    </source>
</evidence>
<gene>
    <name evidence="2" type="ORF">EYC84_011596</name>
</gene>
<keyword evidence="1" id="KW-0812">Transmembrane</keyword>
<sequence>MNSTRDTQLLAGRYSSQLSSQLVLLLLSEYGYGAIGLVNLVKSVWVNNVSSFDGEAPYIKYPVMFVAGAVAVAQAIPLLASSLWRSASSALGRSQPSNRRFTTRDSFARGRGDYAVVDEDEGELLGDDSDDEV</sequence>
<dbReference type="Proteomes" id="UP000322873">
    <property type="component" value="Unassembled WGS sequence"/>
</dbReference>
<name>A0A5M9J5I6_MONFR</name>
<accession>A0A5M9J5I6</accession>
<protein>
    <submittedName>
        <fullName evidence="2">Uncharacterized protein</fullName>
    </submittedName>
</protein>
<organism evidence="2 3">
    <name type="scientific">Monilinia fructicola</name>
    <name type="common">Brown rot fungus</name>
    <name type="synonym">Ciboria fructicola</name>
    <dbReference type="NCBI Taxonomy" id="38448"/>
    <lineage>
        <taxon>Eukaryota</taxon>
        <taxon>Fungi</taxon>
        <taxon>Dikarya</taxon>
        <taxon>Ascomycota</taxon>
        <taxon>Pezizomycotina</taxon>
        <taxon>Leotiomycetes</taxon>
        <taxon>Helotiales</taxon>
        <taxon>Sclerotiniaceae</taxon>
        <taxon>Monilinia</taxon>
    </lineage>
</organism>